<accession>A0AAV0EP67</accession>
<dbReference type="AlphaFoldDB" id="A0AAV0EP67"/>
<proteinExistence type="predicted"/>
<feature type="non-terminal residue" evidence="1">
    <location>
        <position position="25"/>
    </location>
</feature>
<name>A0AAV0EP67_9ASTE</name>
<keyword evidence="2" id="KW-1185">Reference proteome</keyword>
<comment type="caution">
    <text evidence="1">The sequence shown here is derived from an EMBL/GenBank/DDBJ whole genome shotgun (WGS) entry which is preliminary data.</text>
</comment>
<protein>
    <submittedName>
        <fullName evidence="1">Uncharacterized protein</fullName>
    </submittedName>
</protein>
<evidence type="ECO:0000313" key="2">
    <source>
        <dbReference type="Proteomes" id="UP001152523"/>
    </source>
</evidence>
<organism evidence="1 2">
    <name type="scientific">Cuscuta epithymum</name>
    <dbReference type="NCBI Taxonomy" id="186058"/>
    <lineage>
        <taxon>Eukaryota</taxon>
        <taxon>Viridiplantae</taxon>
        <taxon>Streptophyta</taxon>
        <taxon>Embryophyta</taxon>
        <taxon>Tracheophyta</taxon>
        <taxon>Spermatophyta</taxon>
        <taxon>Magnoliopsida</taxon>
        <taxon>eudicotyledons</taxon>
        <taxon>Gunneridae</taxon>
        <taxon>Pentapetalae</taxon>
        <taxon>asterids</taxon>
        <taxon>lamiids</taxon>
        <taxon>Solanales</taxon>
        <taxon>Convolvulaceae</taxon>
        <taxon>Cuscuteae</taxon>
        <taxon>Cuscuta</taxon>
        <taxon>Cuscuta subgen. Cuscuta</taxon>
    </lineage>
</organism>
<evidence type="ECO:0000313" key="1">
    <source>
        <dbReference type="EMBL" id="CAH9124701.1"/>
    </source>
</evidence>
<dbReference type="EMBL" id="CAMAPF010000935">
    <property type="protein sequence ID" value="CAH9124701.1"/>
    <property type="molecule type" value="Genomic_DNA"/>
</dbReference>
<reference evidence="1" key="1">
    <citation type="submission" date="2022-07" db="EMBL/GenBank/DDBJ databases">
        <authorList>
            <person name="Macas J."/>
            <person name="Novak P."/>
            <person name="Neumann P."/>
        </authorList>
    </citation>
    <scope>NUCLEOTIDE SEQUENCE</scope>
</reference>
<sequence length="25" mass="3034">MLEKTLSTMHVSNALLQEQYRQKHF</sequence>
<gene>
    <name evidence="1" type="ORF">CEPIT_LOCUS26181</name>
</gene>
<dbReference type="Proteomes" id="UP001152523">
    <property type="component" value="Unassembled WGS sequence"/>
</dbReference>